<feature type="non-terminal residue" evidence="2">
    <location>
        <position position="1"/>
    </location>
</feature>
<dbReference type="AlphaFoldDB" id="A0A060CIU8"/>
<feature type="non-terminal residue" evidence="2">
    <location>
        <position position="164"/>
    </location>
</feature>
<dbReference type="Pfam" id="PF08532">
    <property type="entry name" value="Glyco_hydro_42M"/>
    <property type="match status" value="1"/>
</dbReference>
<name>A0A060CIU8_9MICO</name>
<evidence type="ECO:0000313" key="2">
    <source>
        <dbReference type="EMBL" id="AIA92955.1"/>
    </source>
</evidence>
<feature type="domain" description="Beta-galactosidase trimerisation" evidence="1">
    <location>
        <begin position="1"/>
        <end position="102"/>
    </location>
</feature>
<dbReference type="CDD" id="cd03143">
    <property type="entry name" value="A4_beta-galactosidase_middle_domain"/>
    <property type="match status" value="1"/>
</dbReference>
<accession>A0A060CIU8</accession>
<sequence>WSHFRLAREWHRTLWEQGVATDIVGVEADLSEYSVVIVPGVVIDYPQLAERARGAAERGAQVIVVTPTALITPELEALRGGYLGSWRELLGVTVTDLYGLTAGDYEHDPAAVARVRTEQTDVRDGLVNRLSRAVVTPGSADRMPVEIVDDVAERARERLLKLTA</sequence>
<proteinExistence type="predicted"/>
<dbReference type="GO" id="GO:0005975">
    <property type="term" value="P:carbohydrate metabolic process"/>
    <property type="evidence" value="ECO:0007669"/>
    <property type="project" value="InterPro"/>
</dbReference>
<dbReference type="GO" id="GO:0004565">
    <property type="term" value="F:beta-galactosidase activity"/>
    <property type="evidence" value="ECO:0007669"/>
    <property type="project" value="InterPro"/>
</dbReference>
<dbReference type="EMBL" id="KF125627">
    <property type="protein sequence ID" value="AIA92955.1"/>
    <property type="molecule type" value="Genomic_DNA"/>
</dbReference>
<dbReference type="SUPFAM" id="SSF52317">
    <property type="entry name" value="Class I glutamine amidotransferase-like"/>
    <property type="match status" value="1"/>
</dbReference>
<protein>
    <submittedName>
        <fullName evidence="2">Glyco_hydro_42M</fullName>
    </submittedName>
</protein>
<dbReference type="InterPro" id="IPR013738">
    <property type="entry name" value="Beta_galactosidase_Trimer"/>
</dbReference>
<evidence type="ECO:0000259" key="1">
    <source>
        <dbReference type="Pfam" id="PF08532"/>
    </source>
</evidence>
<reference evidence="2" key="1">
    <citation type="journal article" date="2013" name="Environ. Microbiol.">
        <title>Seasonally variable intestinal metagenomes of the red palm weevil (Rhynchophorus ferrugineus).</title>
        <authorList>
            <person name="Jia S."/>
            <person name="Zhang X."/>
            <person name="Zhang G."/>
            <person name="Yin A."/>
            <person name="Zhang S."/>
            <person name="Li F."/>
            <person name="Wang L."/>
            <person name="Zhao D."/>
            <person name="Yun Q."/>
            <person name="Tala"/>
            <person name="Wang J."/>
            <person name="Sun G."/>
            <person name="Baabdullah M."/>
            <person name="Yu X."/>
            <person name="Hu S."/>
            <person name="Al-Mssallem I.S."/>
            <person name="Yu J."/>
        </authorList>
    </citation>
    <scope>NUCLEOTIDE SEQUENCE</scope>
</reference>
<organism evidence="2">
    <name type="scientific">uncultured Jonesia sp</name>
    <dbReference type="NCBI Taxonomy" id="1017339"/>
    <lineage>
        <taxon>Bacteria</taxon>
        <taxon>Bacillati</taxon>
        <taxon>Actinomycetota</taxon>
        <taxon>Actinomycetes</taxon>
        <taxon>Micrococcales</taxon>
        <taxon>Jonesiaceae</taxon>
        <taxon>Jonesia</taxon>
        <taxon>environmental samples</taxon>
    </lineage>
</organism>
<dbReference type="InterPro" id="IPR029062">
    <property type="entry name" value="Class_I_gatase-like"/>
</dbReference>
<dbReference type="Gene3D" id="3.40.50.880">
    <property type="match status" value="1"/>
</dbReference>